<sequence>MTTSAMEDHLERLYAAYHAAQAHHWSTSQLTLHRRHPDGRPVSRAELEEALWRERHEWQEVLHASAAYYAVTPQERPVHLSGPGGAIPPPV</sequence>
<comment type="caution">
    <text evidence="1">The sequence shown here is derived from an EMBL/GenBank/DDBJ whole genome shotgun (WGS) entry which is preliminary data.</text>
</comment>
<accession>A0ABQ2EZ30</accession>
<proteinExistence type="predicted"/>
<protein>
    <submittedName>
        <fullName evidence="1">Uncharacterized protein</fullName>
    </submittedName>
</protein>
<dbReference type="Proteomes" id="UP000647587">
    <property type="component" value="Unassembled WGS sequence"/>
</dbReference>
<dbReference type="RefSeq" id="WP_189010363.1">
    <property type="nucleotide sequence ID" value="NZ_BMPP01000014.1"/>
</dbReference>
<organism evidence="1 2">
    <name type="scientific">Deinococcus malanensis</name>
    <dbReference type="NCBI Taxonomy" id="1706855"/>
    <lineage>
        <taxon>Bacteria</taxon>
        <taxon>Thermotogati</taxon>
        <taxon>Deinococcota</taxon>
        <taxon>Deinococci</taxon>
        <taxon>Deinococcales</taxon>
        <taxon>Deinococcaceae</taxon>
        <taxon>Deinococcus</taxon>
    </lineage>
</organism>
<evidence type="ECO:0000313" key="2">
    <source>
        <dbReference type="Proteomes" id="UP000647587"/>
    </source>
</evidence>
<evidence type="ECO:0000313" key="1">
    <source>
        <dbReference type="EMBL" id="GGK34620.1"/>
    </source>
</evidence>
<gene>
    <name evidence="1" type="ORF">GCM10008955_30770</name>
</gene>
<keyword evidence="2" id="KW-1185">Reference proteome</keyword>
<name>A0ABQ2EZ30_9DEIO</name>
<reference evidence="2" key="1">
    <citation type="journal article" date="2019" name="Int. J. Syst. Evol. Microbiol.">
        <title>The Global Catalogue of Microorganisms (GCM) 10K type strain sequencing project: providing services to taxonomists for standard genome sequencing and annotation.</title>
        <authorList>
            <consortium name="The Broad Institute Genomics Platform"/>
            <consortium name="The Broad Institute Genome Sequencing Center for Infectious Disease"/>
            <person name="Wu L."/>
            <person name="Ma J."/>
        </authorList>
    </citation>
    <scope>NUCLEOTIDE SEQUENCE [LARGE SCALE GENOMIC DNA]</scope>
    <source>
        <strain evidence="2">JCM 30331</strain>
    </source>
</reference>
<dbReference type="EMBL" id="BMPP01000014">
    <property type="protein sequence ID" value="GGK34620.1"/>
    <property type="molecule type" value="Genomic_DNA"/>
</dbReference>